<dbReference type="PROSITE" id="PS50943">
    <property type="entry name" value="HTH_CROC1"/>
    <property type="match status" value="1"/>
</dbReference>
<accession>A0ABR9ZU13</accession>
<dbReference type="EMBL" id="JADKNH010000007">
    <property type="protein sequence ID" value="MBF4693970.1"/>
    <property type="molecule type" value="Genomic_DNA"/>
</dbReference>
<organism evidence="2 3">
    <name type="scientific">Fusibacter ferrireducens</name>
    <dbReference type="NCBI Taxonomy" id="2785058"/>
    <lineage>
        <taxon>Bacteria</taxon>
        <taxon>Bacillati</taxon>
        <taxon>Bacillota</taxon>
        <taxon>Clostridia</taxon>
        <taxon>Eubacteriales</taxon>
        <taxon>Eubacteriales Family XII. Incertae Sedis</taxon>
        <taxon>Fusibacter</taxon>
    </lineage>
</organism>
<proteinExistence type="predicted"/>
<keyword evidence="3" id="KW-1185">Reference proteome</keyword>
<dbReference type="SUPFAM" id="SSF47413">
    <property type="entry name" value="lambda repressor-like DNA-binding domains"/>
    <property type="match status" value="1"/>
</dbReference>
<dbReference type="InterPro" id="IPR001387">
    <property type="entry name" value="Cro/C1-type_HTH"/>
</dbReference>
<dbReference type="Pfam" id="PF01381">
    <property type="entry name" value="HTH_3"/>
    <property type="match status" value="1"/>
</dbReference>
<protein>
    <submittedName>
        <fullName evidence="2">Helix-turn-helix transcriptional regulator</fullName>
    </submittedName>
</protein>
<feature type="domain" description="HTH cro/C1-type" evidence="1">
    <location>
        <begin position="3"/>
        <end position="48"/>
    </location>
</feature>
<name>A0ABR9ZU13_9FIRM</name>
<gene>
    <name evidence="2" type="ORF">ISU02_12690</name>
</gene>
<dbReference type="InterPro" id="IPR010982">
    <property type="entry name" value="Lambda_DNA-bd_dom_sf"/>
</dbReference>
<evidence type="ECO:0000259" key="1">
    <source>
        <dbReference type="PROSITE" id="PS50943"/>
    </source>
</evidence>
<comment type="caution">
    <text evidence="2">The sequence shown here is derived from an EMBL/GenBank/DDBJ whole genome shotgun (WGS) entry which is preliminary data.</text>
</comment>
<sequence>MELTQKEVADGCEISRNYYCQIENEVRKPSVPVAKKLLSFLKLSRPFLKLEL</sequence>
<dbReference type="Proteomes" id="UP000614200">
    <property type="component" value="Unassembled WGS sequence"/>
</dbReference>
<reference evidence="2 3" key="1">
    <citation type="submission" date="2020-11" db="EMBL/GenBank/DDBJ databases">
        <title>Fusibacter basophilias sp. nov.</title>
        <authorList>
            <person name="Qiu D."/>
        </authorList>
    </citation>
    <scope>NUCLEOTIDE SEQUENCE [LARGE SCALE GENOMIC DNA]</scope>
    <source>
        <strain evidence="2 3">Q10-2</strain>
    </source>
</reference>
<evidence type="ECO:0000313" key="2">
    <source>
        <dbReference type="EMBL" id="MBF4693970.1"/>
    </source>
</evidence>
<dbReference type="CDD" id="cd00093">
    <property type="entry name" value="HTH_XRE"/>
    <property type="match status" value="1"/>
</dbReference>
<dbReference type="Gene3D" id="1.10.260.40">
    <property type="entry name" value="lambda repressor-like DNA-binding domains"/>
    <property type="match status" value="1"/>
</dbReference>
<evidence type="ECO:0000313" key="3">
    <source>
        <dbReference type="Proteomes" id="UP000614200"/>
    </source>
</evidence>